<name>A0A6A6ZRR7_9PLEO</name>
<sequence length="228" mass="26719">MSFNKLSNELDSNIAGFPDGDKHALSAFSQVSKYYRKIAEPYLYRHVSLGFDRDMYQVLSHKLYRDAILTLDPTTKLPSDIILRLKFLGLGSDRRPVNREVLEDLREKGRTLKYHYKGRNLECYREAMAACQNVATLVMRLSRDIEKDMKSALKSQLSGVRLVQKWNEGEQMRIWVVQLEDEKRKMTFNTERGGKKDKLHAKERLLHDGIEAQCQDELAYEEDREEWV</sequence>
<protein>
    <submittedName>
        <fullName evidence="1">Uncharacterized protein</fullName>
    </submittedName>
</protein>
<evidence type="ECO:0000313" key="2">
    <source>
        <dbReference type="Proteomes" id="UP000799424"/>
    </source>
</evidence>
<keyword evidence="2" id="KW-1185">Reference proteome</keyword>
<accession>A0A6A6ZRR7</accession>
<reference evidence="1" key="1">
    <citation type="journal article" date="2020" name="Stud. Mycol.">
        <title>101 Dothideomycetes genomes: a test case for predicting lifestyles and emergence of pathogens.</title>
        <authorList>
            <person name="Haridas S."/>
            <person name="Albert R."/>
            <person name="Binder M."/>
            <person name="Bloem J."/>
            <person name="Labutti K."/>
            <person name="Salamov A."/>
            <person name="Andreopoulos B."/>
            <person name="Baker S."/>
            <person name="Barry K."/>
            <person name="Bills G."/>
            <person name="Bluhm B."/>
            <person name="Cannon C."/>
            <person name="Castanera R."/>
            <person name="Culley D."/>
            <person name="Daum C."/>
            <person name="Ezra D."/>
            <person name="Gonzalez J."/>
            <person name="Henrissat B."/>
            <person name="Kuo A."/>
            <person name="Liang C."/>
            <person name="Lipzen A."/>
            <person name="Lutzoni F."/>
            <person name="Magnuson J."/>
            <person name="Mondo S."/>
            <person name="Nolan M."/>
            <person name="Ohm R."/>
            <person name="Pangilinan J."/>
            <person name="Park H.-J."/>
            <person name="Ramirez L."/>
            <person name="Alfaro M."/>
            <person name="Sun H."/>
            <person name="Tritt A."/>
            <person name="Yoshinaga Y."/>
            <person name="Zwiers L.-H."/>
            <person name="Turgeon B."/>
            <person name="Goodwin S."/>
            <person name="Spatafora J."/>
            <person name="Crous P."/>
            <person name="Grigoriev I."/>
        </authorList>
    </citation>
    <scope>NUCLEOTIDE SEQUENCE</scope>
    <source>
        <strain evidence="1">CBS 113818</strain>
    </source>
</reference>
<proteinExistence type="predicted"/>
<dbReference type="OrthoDB" id="3801271at2759"/>
<dbReference type="Proteomes" id="UP000799424">
    <property type="component" value="Unassembled WGS sequence"/>
</dbReference>
<dbReference type="AlphaFoldDB" id="A0A6A6ZRR7"/>
<gene>
    <name evidence="1" type="ORF">CC86DRAFT_409229</name>
</gene>
<organism evidence="1 2">
    <name type="scientific">Ophiobolus disseminans</name>
    <dbReference type="NCBI Taxonomy" id="1469910"/>
    <lineage>
        <taxon>Eukaryota</taxon>
        <taxon>Fungi</taxon>
        <taxon>Dikarya</taxon>
        <taxon>Ascomycota</taxon>
        <taxon>Pezizomycotina</taxon>
        <taxon>Dothideomycetes</taxon>
        <taxon>Pleosporomycetidae</taxon>
        <taxon>Pleosporales</taxon>
        <taxon>Pleosporineae</taxon>
        <taxon>Phaeosphaeriaceae</taxon>
        <taxon>Ophiobolus</taxon>
    </lineage>
</organism>
<dbReference type="EMBL" id="MU006232">
    <property type="protein sequence ID" value="KAF2823309.1"/>
    <property type="molecule type" value="Genomic_DNA"/>
</dbReference>
<evidence type="ECO:0000313" key="1">
    <source>
        <dbReference type="EMBL" id="KAF2823309.1"/>
    </source>
</evidence>